<evidence type="ECO:0000313" key="2">
    <source>
        <dbReference type="Proteomes" id="UP000004994"/>
    </source>
</evidence>
<dbReference type="EnsemblPlants" id="Solyc08g016560.2.1">
    <property type="protein sequence ID" value="Solyc08g016560.2.1"/>
    <property type="gene ID" value="Solyc08g016560.2"/>
</dbReference>
<name>A0A3Q7HM78_SOLLC</name>
<organism evidence="1">
    <name type="scientific">Solanum lycopersicum</name>
    <name type="common">Tomato</name>
    <name type="synonym">Lycopersicon esculentum</name>
    <dbReference type="NCBI Taxonomy" id="4081"/>
    <lineage>
        <taxon>Eukaryota</taxon>
        <taxon>Viridiplantae</taxon>
        <taxon>Streptophyta</taxon>
        <taxon>Embryophyta</taxon>
        <taxon>Tracheophyta</taxon>
        <taxon>Spermatophyta</taxon>
        <taxon>Magnoliopsida</taxon>
        <taxon>eudicotyledons</taxon>
        <taxon>Gunneridae</taxon>
        <taxon>Pentapetalae</taxon>
        <taxon>asterids</taxon>
        <taxon>lamiids</taxon>
        <taxon>Solanales</taxon>
        <taxon>Solanaceae</taxon>
        <taxon>Solanoideae</taxon>
        <taxon>Solaneae</taxon>
        <taxon>Solanum</taxon>
        <taxon>Solanum subgen. Lycopersicon</taxon>
    </lineage>
</organism>
<reference evidence="1" key="2">
    <citation type="submission" date="2019-01" db="UniProtKB">
        <authorList>
            <consortium name="EnsemblPlants"/>
        </authorList>
    </citation>
    <scope>IDENTIFICATION</scope>
    <source>
        <strain evidence="1">cv. Heinz 1706</strain>
    </source>
</reference>
<evidence type="ECO:0000313" key="1">
    <source>
        <dbReference type="EnsemblPlants" id="Solyc08g016560.2.1"/>
    </source>
</evidence>
<sequence>MMISKKVQFWRVIDARTRDALVSCFVTLVIKDSHANYVDLLGTRKK</sequence>
<dbReference type="AlphaFoldDB" id="A0A3Q7HM78"/>
<reference evidence="1" key="1">
    <citation type="journal article" date="2012" name="Nature">
        <title>The tomato genome sequence provides insights into fleshy fruit evolution.</title>
        <authorList>
            <consortium name="Tomato Genome Consortium"/>
        </authorList>
    </citation>
    <scope>NUCLEOTIDE SEQUENCE [LARGE SCALE GENOMIC DNA]</scope>
    <source>
        <strain evidence="1">cv. Heinz 1706</strain>
    </source>
</reference>
<dbReference type="InParanoid" id="A0A3Q7HM78"/>
<dbReference type="Proteomes" id="UP000004994">
    <property type="component" value="Chromosome 8"/>
</dbReference>
<accession>A0A3Q7HM78</accession>
<proteinExistence type="predicted"/>
<dbReference type="Gramene" id="Solyc08g016560.2.1">
    <property type="protein sequence ID" value="Solyc08g016560.2.1"/>
    <property type="gene ID" value="Solyc08g016560.2"/>
</dbReference>
<keyword evidence="2" id="KW-1185">Reference proteome</keyword>
<protein>
    <submittedName>
        <fullName evidence="1">Uncharacterized protein</fullName>
    </submittedName>
</protein>